<comment type="cofactor">
    <cofactor evidence="1">
        <name>Mn(2+)</name>
        <dbReference type="ChEBI" id="CHEBI:29035"/>
    </cofactor>
</comment>
<feature type="domain" description="ATP-dependent DNA ligase family profile" evidence="22">
    <location>
        <begin position="318"/>
        <end position="414"/>
    </location>
</feature>
<dbReference type="AlphaFoldDB" id="A0A4P6UX19"/>
<dbReference type="Pfam" id="PF04679">
    <property type="entry name" value="DNA_ligase_A_C"/>
    <property type="match status" value="1"/>
</dbReference>
<dbReference type="Pfam" id="PF13298">
    <property type="entry name" value="LigD_N"/>
    <property type="match status" value="1"/>
</dbReference>
<evidence type="ECO:0000313" key="23">
    <source>
        <dbReference type="EMBL" id="QBK29602.1"/>
    </source>
</evidence>
<dbReference type="GeneID" id="90766195"/>
<keyword evidence="17" id="KW-0464">Manganese</keyword>
<accession>A0A4P6UX19</accession>
<dbReference type="CDD" id="cd04862">
    <property type="entry name" value="PaeLigD_Pol_like"/>
    <property type="match status" value="1"/>
</dbReference>
<dbReference type="GO" id="GO:0003910">
    <property type="term" value="F:DNA ligase (ATP) activity"/>
    <property type="evidence" value="ECO:0007669"/>
    <property type="project" value="UniProtKB-EC"/>
</dbReference>
<dbReference type="KEGG" id="rpod:E0E05_02710"/>
<evidence type="ECO:0000256" key="15">
    <source>
        <dbReference type="ARBA" id="ARBA00023172"/>
    </source>
</evidence>
<dbReference type="InterPro" id="IPR033651">
    <property type="entry name" value="PaeLigD_Pol-like"/>
</dbReference>
<dbReference type="InterPro" id="IPR014143">
    <property type="entry name" value="NHEJ_ligase_prk"/>
</dbReference>
<feature type="region of interest" description="Disordered" evidence="21">
    <location>
        <begin position="1"/>
        <end position="29"/>
    </location>
</feature>
<evidence type="ECO:0000256" key="1">
    <source>
        <dbReference type="ARBA" id="ARBA00001936"/>
    </source>
</evidence>
<evidence type="ECO:0000256" key="5">
    <source>
        <dbReference type="ARBA" id="ARBA00022695"/>
    </source>
</evidence>
<keyword evidence="9" id="KW-0227">DNA damage</keyword>
<dbReference type="NCBIfam" id="NF004628">
    <property type="entry name" value="PRK05972.1"/>
    <property type="match status" value="1"/>
</dbReference>
<dbReference type="GO" id="GO:0046872">
    <property type="term" value="F:metal ion binding"/>
    <property type="evidence" value="ECO:0007669"/>
    <property type="project" value="UniProtKB-KW"/>
</dbReference>
<dbReference type="Gene3D" id="3.90.920.10">
    <property type="entry name" value="DNA primase, PRIM domain"/>
    <property type="match status" value="1"/>
</dbReference>
<dbReference type="Pfam" id="PF21686">
    <property type="entry name" value="LigD_Prim-Pol"/>
    <property type="match status" value="1"/>
</dbReference>
<dbReference type="PANTHER" id="PTHR42705">
    <property type="entry name" value="BIFUNCTIONAL NON-HOMOLOGOUS END JOINING PROTEIN LIGD"/>
    <property type="match status" value="1"/>
</dbReference>
<feature type="compositionally biased region" description="Basic and acidic residues" evidence="21">
    <location>
        <begin position="1"/>
        <end position="19"/>
    </location>
</feature>
<keyword evidence="6" id="KW-0540">Nuclease</keyword>
<dbReference type="Gene3D" id="2.40.50.140">
    <property type="entry name" value="Nucleic acid-binding proteins"/>
    <property type="match status" value="1"/>
</dbReference>
<keyword evidence="11" id="KW-0269">Exonuclease</keyword>
<evidence type="ECO:0000256" key="20">
    <source>
        <dbReference type="ARBA" id="ARBA00034003"/>
    </source>
</evidence>
<evidence type="ECO:0000256" key="18">
    <source>
        <dbReference type="ARBA" id="ARBA00023268"/>
    </source>
</evidence>
<dbReference type="Pfam" id="PF01068">
    <property type="entry name" value="DNA_ligase_A_M"/>
    <property type="match status" value="1"/>
</dbReference>
<evidence type="ECO:0000256" key="16">
    <source>
        <dbReference type="ARBA" id="ARBA00023204"/>
    </source>
</evidence>
<keyword evidence="3 23" id="KW-0436">Ligase</keyword>
<dbReference type="SUPFAM" id="SSF56091">
    <property type="entry name" value="DNA ligase/mRNA capping enzyme, catalytic domain"/>
    <property type="match status" value="1"/>
</dbReference>
<dbReference type="RefSeq" id="WP_131615317.1">
    <property type="nucleotide sequence ID" value="NZ_CP036532.1"/>
</dbReference>
<dbReference type="Gene3D" id="3.30.470.30">
    <property type="entry name" value="DNA ligase/mRNA capping enzyme"/>
    <property type="match status" value="1"/>
</dbReference>
<dbReference type="PANTHER" id="PTHR42705:SF2">
    <property type="entry name" value="BIFUNCTIONAL NON-HOMOLOGOUS END JOINING PROTEIN LIGD"/>
    <property type="match status" value="1"/>
</dbReference>
<protein>
    <recommendedName>
        <fullName evidence="2">DNA ligase (ATP)</fullName>
        <ecNumber evidence="2">6.5.1.1</ecNumber>
    </recommendedName>
    <alternativeName>
        <fullName evidence="19">NHEJ DNA polymerase</fullName>
    </alternativeName>
</protein>
<evidence type="ECO:0000256" key="12">
    <source>
        <dbReference type="ARBA" id="ARBA00022840"/>
    </source>
</evidence>
<sequence length="840" mass="92065">MAQKSDRLSDYAARRDFSVTREPSGEAIPKKRGKPVFVVQKHDATRLHFDFRLEWDGVLLSWAVTKGPSDDPSVKRLAVRTEDHPLDYQDFEGTIPKDEYGGGTVMVWDKGWWAPHGDVEEGLDKGKLGFDLHGARMSGAWALVRMRRRKGEKRENWLLIKERDAAATEDEDHLTEAFDTSALTGRTMDEIAEDVPAGDHGKPPDPAEHFRKKTPKFTAPELAVLVDEAPEGDDWLHEPKFDGYRCLAALGTGGVRLYTRSGKDWTDRFHGLAEAFAFIDCDSALIDGEVVSGQAGDPATAGFSDLQSDLKTGRPVRFMAFDLIELDGASLKKTPLAERKEKLAALLDSAPGGGPVRYTDHIRGRGRQVFAGFADGGAEGIISKRADSLYTGKRSGKWRKVKAERRREFVIAGTTPSSAKGRPFASILLGTRDNGRLVYRGRVGTGYDAATLDRLESRFARLERKTAPFDDEVPREIARDARWLTPKLVAEIGYAELTADGRIRHGRFEGLREDKEAGTVSMDNDTQAEADNAGGDDGTLTVRSIAISSGDRTVFPEAGCTKADVARYYGAVAERMLALAGGRPVSLVRCPRGIEGDCFFQKHAGKGFPDEIASVPIEEKSGDTEDYLVIDRPEGFVAAAQMGAIEFHVWGARTDNLEKPDRVVFDLDPGDGVDFDAVRHAAKDVRDFLSGLGLESVAMVTGGKGVHVIVPLRRTAGWETVTLFARTVATIFAEAEPDRYVATMSKAKRKGKVFIDWLRNERGSTAIAPYSVRSRPGAPVAMPVTWRALGQLKAANAFTMKSARERLSKPCPLEAADADQAITRDIITKLEEQAGQASRS</sequence>
<keyword evidence="12" id="KW-0067">ATP-binding</keyword>
<evidence type="ECO:0000256" key="21">
    <source>
        <dbReference type="SAM" id="MobiDB-lite"/>
    </source>
</evidence>
<keyword evidence="10" id="KW-0378">Hydrolase</keyword>
<evidence type="ECO:0000256" key="13">
    <source>
        <dbReference type="ARBA" id="ARBA00022932"/>
    </source>
</evidence>
<evidence type="ECO:0000256" key="14">
    <source>
        <dbReference type="ARBA" id="ARBA00023125"/>
    </source>
</evidence>
<dbReference type="SUPFAM" id="SSF50249">
    <property type="entry name" value="Nucleic acid-binding proteins"/>
    <property type="match status" value="1"/>
</dbReference>
<dbReference type="InterPro" id="IPR014144">
    <property type="entry name" value="LigD_PE_domain"/>
</dbReference>
<keyword evidence="4" id="KW-0808">Transferase</keyword>
<dbReference type="NCBIfam" id="TIGR02777">
    <property type="entry name" value="LigD_PE_dom"/>
    <property type="match status" value="1"/>
</dbReference>
<dbReference type="GO" id="GO:0005524">
    <property type="term" value="F:ATP binding"/>
    <property type="evidence" value="ECO:0007669"/>
    <property type="project" value="UniProtKB-KW"/>
</dbReference>
<evidence type="ECO:0000256" key="17">
    <source>
        <dbReference type="ARBA" id="ARBA00023211"/>
    </source>
</evidence>
<keyword evidence="15" id="KW-0233">DNA recombination</keyword>
<dbReference type="PROSITE" id="PS50160">
    <property type="entry name" value="DNA_LIGASE_A3"/>
    <property type="match status" value="1"/>
</dbReference>
<keyword evidence="18" id="KW-0511">Multifunctional enzyme</keyword>
<dbReference type="EC" id="6.5.1.1" evidence="2"/>
<dbReference type="CDD" id="cd07971">
    <property type="entry name" value="OBF_DNA_ligase_LigD"/>
    <property type="match status" value="1"/>
</dbReference>
<dbReference type="OrthoDB" id="9802472at2"/>
<organism evidence="23 24">
    <name type="scientific">Roseitalea porphyridii</name>
    <dbReference type="NCBI Taxonomy" id="1852022"/>
    <lineage>
        <taxon>Bacteria</taxon>
        <taxon>Pseudomonadati</taxon>
        <taxon>Pseudomonadota</taxon>
        <taxon>Alphaproteobacteria</taxon>
        <taxon>Hyphomicrobiales</taxon>
        <taxon>Ahrensiaceae</taxon>
        <taxon>Roseitalea</taxon>
    </lineage>
</organism>
<comment type="catalytic activity">
    <reaction evidence="20">
        <text>ATP + (deoxyribonucleotide)n-3'-hydroxyl + 5'-phospho-(deoxyribonucleotide)m = (deoxyribonucleotide)n+m + AMP + diphosphate.</text>
        <dbReference type="EC" id="6.5.1.1"/>
    </reaction>
</comment>
<evidence type="ECO:0000259" key="22">
    <source>
        <dbReference type="PROSITE" id="PS50160"/>
    </source>
</evidence>
<evidence type="ECO:0000256" key="9">
    <source>
        <dbReference type="ARBA" id="ARBA00022763"/>
    </source>
</evidence>
<evidence type="ECO:0000256" key="8">
    <source>
        <dbReference type="ARBA" id="ARBA00022741"/>
    </source>
</evidence>
<name>A0A4P6UX19_9HYPH</name>
<keyword evidence="16" id="KW-0234">DNA repair</keyword>
<keyword evidence="8" id="KW-0547">Nucleotide-binding</keyword>
<dbReference type="GO" id="GO:0006281">
    <property type="term" value="P:DNA repair"/>
    <property type="evidence" value="ECO:0007669"/>
    <property type="project" value="UniProtKB-KW"/>
</dbReference>
<keyword evidence="24" id="KW-1185">Reference proteome</keyword>
<dbReference type="Proteomes" id="UP000293719">
    <property type="component" value="Chromosome"/>
</dbReference>
<dbReference type="NCBIfam" id="TIGR02776">
    <property type="entry name" value="NHEJ_ligase_prk"/>
    <property type="match status" value="1"/>
</dbReference>
<dbReference type="InterPro" id="IPR052171">
    <property type="entry name" value="NHEJ_LigD"/>
</dbReference>
<keyword evidence="5" id="KW-0548">Nucleotidyltransferase</keyword>
<dbReference type="GO" id="GO:0006310">
    <property type="term" value="P:DNA recombination"/>
    <property type="evidence" value="ECO:0007669"/>
    <property type="project" value="UniProtKB-KW"/>
</dbReference>
<evidence type="ECO:0000313" key="24">
    <source>
        <dbReference type="Proteomes" id="UP000293719"/>
    </source>
</evidence>
<dbReference type="EMBL" id="CP036532">
    <property type="protein sequence ID" value="QBK29602.1"/>
    <property type="molecule type" value="Genomic_DNA"/>
</dbReference>
<evidence type="ECO:0000256" key="2">
    <source>
        <dbReference type="ARBA" id="ARBA00012727"/>
    </source>
</evidence>
<evidence type="ECO:0000256" key="7">
    <source>
        <dbReference type="ARBA" id="ARBA00022723"/>
    </source>
</evidence>
<dbReference type="InterPro" id="IPR012309">
    <property type="entry name" value="DNA_ligase_ATP-dep_C"/>
</dbReference>
<dbReference type="GO" id="GO:0003677">
    <property type="term" value="F:DNA binding"/>
    <property type="evidence" value="ECO:0007669"/>
    <property type="project" value="UniProtKB-KW"/>
</dbReference>
<dbReference type="GO" id="GO:0003887">
    <property type="term" value="F:DNA-directed DNA polymerase activity"/>
    <property type="evidence" value="ECO:0007669"/>
    <property type="project" value="UniProtKB-KW"/>
</dbReference>
<dbReference type="InterPro" id="IPR014146">
    <property type="entry name" value="LigD_ligase_dom"/>
</dbReference>
<keyword evidence="7" id="KW-0479">Metal-binding</keyword>
<evidence type="ECO:0000256" key="6">
    <source>
        <dbReference type="ARBA" id="ARBA00022722"/>
    </source>
</evidence>
<dbReference type="InterPro" id="IPR014145">
    <property type="entry name" value="LigD_pol_dom"/>
</dbReference>
<dbReference type="NCBIfam" id="TIGR02779">
    <property type="entry name" value="NHEJ_ligase_lig"/>
    <property type="match status" value="1"/>
</dbReference>
<dbReference type="NCBIfam" id="TIGR02778">
    <property type="entry name" value="ligD_pol"/>
    <property type="match status" value="1"/>
</dbReference>
<feature type="region of interest" description="Disordered" evidence="21">
    <location>
        <begin position="514"/>
        <end position="536"/>
    </location>
</feature>
<evidence type="ECO:0000256" key="4">
    <source>
        <dbReference type="ARBA" id="ARBA00022679"/>
    </source>
</evidence>
<evidence type="ECO:0000256" key="19">
    <source>
        <dbReference type="ARBA" id="ARBA00029943"/>
    </source>
</evidence>
<proteinExistence type="predicted"/>
<keyword evidence="14" id="KW-0238">DNA-binding</keyword>
<keyword evidence="13" id="KW-0239">DNA-directed DNA polymerase</keyword>
<evidence type="ECO:0000256" key="10">
    <source>
        <dbReference type="ARBA" id="ARBA00022801"/>
    </source>
</evidence>
<dbReference type="InterPro" id="IPR012340">
    <property type="entry name" value="NA-bd_OB-fold"/>
</dbReference>
<reference evidence="23 24" key="1">
    <citation type="journal article" date="2017" name="Int. J. Syst. Evol. Microbiol.">
        <title>Roseitalea porphyridii gen. nov., sp. nov., isolated from a red alga, and reclassification of Hoeflea suaedae Chung et al. 2013 as Pseudohoeflea suaedae gen. nov., comb. nov.</title>
        <authorList>
            <person name="Hyeon J.W."/>
            <person name="Jeong S.E."/>
            <person name="Baek K."/>
            <person name="Jeon C.O."/>
        </authorList>
    </citation>
    <scope>NUCLEOTIDE SEQUENCE [LARGE SCALE GENOMIC DNA]</scope>
    <source>
        <strain evidence="23 24">MA7-20</strain>
    </source>
</reference>
<dbReference type="GO" id="GO:0004527">
    <property type="term" value="F:exonuclease activity"/>
    <property type="evidence" value="ECO:0007669"/>
    <property type="project" value="UniProtKB-KW"/>
</dbReference>
<evidence type="ECO:0000256" key="3">
    <source>
        <dbReference type="ARBA" id="ARBA00022598"/>
    </source>
</evidence>
<dbReference type="InterPro" id="IPR012310">
    <property type="entry name" value="DNA_ligase_ATP-dep_cent"/>
</dbReference>
<dbReference type="Gene3D" id="3.30.1490.70">
    <property type="match status" value="1"/>
</dbReference>
<dbReference type="CDD" id="cd07906">
    <property type="entry name" value="Adenylation_DNA_ligase_LigD_LigC"/>
    <property type="match status" value="1"/>
</dbReference>
<gene>
    <name evidence="23" type="primary">ligD</name>
    <name evidence="23" type="ORF">E0E05_02710</name>
</gene>
<evidence type="ECO:0000256" key="11">
    <source>
        <dbReference type="ARBA" id="ARBA00022839"/>
    </source>
</evidence>